<gene>
    <name evidence="1" type="ORF">ACFPZ3_63255</name>
</gene>
<organism evidence="1 2">
    <name type="scientific">Nonomuraea insulae</name>
    <dbReference type="NCBI Taxonomy" id="1616787"/>
    <lineage>
        <taxon>Bacteria</taxon>
        <taxon>Bacillati</taxon>
        <taxon>Actinomycetota</taxon>
        <taxon>Actinomycetes</taxon>
        <taxon>Streptosporangiales</taxon>
        <taxon>Streptosporangiaceae</taxon>
        <taxon>Nonomuraea</taxon>
    </lineage>
</organism>
<dbReference type="EMBL" id="JBHSPA010000114">
    <property type="protein sequence ID" value="MFC5834635.1"/>
    <property type="molecule type" value="Genomic_DNA"/>
</dbReference>
<comment type="caution">
    <text evidence="1">The sequence shown here is derived from an EMBL/GenBank/DDBJ whole genome shotgun (WGS) entry which is preliminary data.</text>
</comment>
<reference evidence="2" key="1">
    <citation type="journal article" date="2019" name="Int. J. Syst. Evol. Microbiol.">
        <title>The Global Catalogue of Microorganisms (GCM) 10K type strain sequencing project: providing services to taxonomists for standard genome sequencing and annotation.</title>
        <authorList>
            <consortium name="The Broad Institute Genomics Platform"/>
            <consortium name="The Broad Institute Genome Sequencing Center for Infectious Disease"/>
            <person name="Wu L."/>
            <person name="Ma J."/>
        </authorList>
    </citation>
    <scope>NUCLEOTIDE SEQUENCE [LARGE SCALE GENOMIC DNA]</scope>
    <source>
        <strain evidence="2">CCUG 53903</strain>
    </source>
</reference>
<evidence type="ECO:0000313" key="2">
    <source>
        <dbReference type="Proteomes" id="UP001596058"/>
    </source>
</evidence>
<name>A0ABW1D981_9ACTN</name>
<dbReference type="Proteomes" id="UP001596058">
    <property type="component" value="Unassembled WGS sequence"/>
</dbReference>
<sequence length="54" mass="6377">MITVEFLNELLEREFQHLLTHYQRHRNPVTASHIVDILANSTTLSDDPIYRRTA</sequence>
<accession>A0ABW1D981</accession>
<evidence type="ECO:0000313" key="1">
    <source>
        <dbReference type="EMBL" id="MFC5834635.1"/>
    </source>
</evidence>
<dbReference type="RefSeq" id="WP_379524049.1">
    <property type="nucleotide sequence ID" value="NZ_JBHSPA010000114.1"/>
</dbReference>
<keyword evidence="2" id="KW-1185">Reference proteome</keyword>
<proteinExistence type="predicted"/>
<protein>
    <submittedName>
        <fullName evidence="1">Uncharacterized protein</fullName>
    </submittedName>
</protein>